<keyword evidence="3" id="KW-1185">Reference proteome</keyword>
<dbReference type="AlphaFoldDB" id="A0A9W8GSX3"/>
<dbReference type="Gene3D" id="3.40.366.10">
    <property type="entry name" value="Malonyl-Coenzyme A Acyl Carrier Protein, domain 2"/>
    <property type="match status" value="1"/>
</dbReference>
<dbReference type="InterPro" id="IPR001227">
    <property type="entry name" value="Ac_transferase_dom_sf"/>
</dbReference>
<dbReference type="OrthoDB" id="5417908at2759"/>
<reference evidence="2" key="1">
    <citation type="submission" date="2022-07" db="EMBL/GenBank/DDBJ databases">
        <title>Phylogenomic reconstructions and comparative analyses of Kickxellomycotina fungi.</title>
        <authorList>
            <person name="Reynolds N.K."/>
            <person name="Stajich J.E."/>
            <person name="Barry K."/>
            <person name="Grigoriev I.V."/>
            <person name="Crous P."/>
            <person name="Smith M.E."/>
        </authorList>
    </citation>
    <scope>NUCLEOTIDE SEQUENCE</scope>
    <source>
        <strain evidence="2">BCRC 34297</strain>
    </source>
</reference>
<organism evidence="2 3">
    <name type="scientific">Coemansia pectinata</name>
    <dbReference type="NCBI Taxonomy" id="1052879"/>
    <lineage>
        <taxon>Eukaryota</taxon>
        <taxon>Fungi</taxon>
        <taxon>Fungi incertae sedis</taxon>
        <taxon>Zoopagomycota</taxon>
        <taxon>Kickxellomycotina</taxon>
        <taxon>Kickxellomycetes</taxon>
        <taxon>Kickxellales</taxon>
        <taxon>Kickxellaceae</taxon>
        <taxon>Coemansia</taxon>
    </lineage>
</organism>
<evidence type="ECO:0000313" key="3">
    <source>
        <dbReference type="Proteomes" id="UP001140011"/>
    </source>
</evidence>
<protein>
    <submittedName>
        <fullName evidence="2">Beta subunit of fatty acid synthetase</fullName>
        <ecNumber evidence="2">2.3.1.86</ecNumber>
    </submittedName>
</protein>
<gene>
    <name evidence="2" type="primary">FAS1_1</name>
    <name evidence="2" type="ORF">GGI19_003838</name>
</gene>
<comment type="caution">
    <text evidence="2">The sequence shown here is derived from an EMBL/GenBank/DDBJ whole genome shotgun (WGS) entry which is preliminary data.</text>
</comment>
<accession>A0A9W8GSX3</accession>
<dbReference type="InterPro" id="IPR050830">
    <property type="entry name" value="Fungal_FAS"/>
</dbReference>
<dbReference type="EC" id="2.3.1.86" evidence="2"/>
<dbReference type="Proteomes" id="UP001140011">
    <property type="component" value="Unassembled WGS sequence"/>
</dbReference>
<keyword evidence="1 2" id="KW-0808">Transferase</keyword>
<keyword evidence="2" id="KW-0012">Acyltransferase</keyword>
<evidence type="ECO:0000256" key="1">
    <source>
        <dbReference type="ARBA" id="ARBA00022679"/>
    </source>
</evidence>
<dbReference type="Gene3D" id="1.20.1050.120">
    <property type="match status" value="1"/>
</dbReference>
<name>A0A9W8GSX3_9FUNG</name>
<dbReference type="PANTHER" id="PTHR10982:SF21">
    <property type="entry name" value="FATTY ACID SYNTHASE SUBUNIT BETA"/>
    <property type="match status" value="1"/>
</dbReference>
<proteinExistence type="predicted"/>
<dbReference type="EMBL" id="JANBUH010000283">
    <property type="protein sequence ID" value="KAJ2752424.1"/>
    <property type="molecule type" value="Genomic_DNA"/>
</dbReference>
<dbReference type="PANTHER" id="PTHR10982">
    <property type="entry name" value="MALONYL COA-ACYL CARRIER PROTEIN TRANSACYLASE"/>
    <property type="match status" value="1"/>
</dbReference>
<sequence length="247" mass="26999">MSTLTPIQLVCGSVVSTFEVAATLAPTVQELVCSFSIDSAKILSAIELDAAFIQHCVEVGSSEATLAVFGAFCQTYDTATSDIHVIVQTRGLDEDAARRVLKGYFSAWSIVNNQSLSSTKNSSLTPALFATESVGLMAMFGGQRGTGSYLDEAEWLLDVYRPLLIDFVSRISSFLHRESQDKRVNFVYSQGLDVLHWLTTASAMPDEQYLLSIPVCQPLVALIQLMHVMVLYKTLGVSPGDLVKRFK</sequence>
<evidence type="ECO:0000313" key="2">
    <source>
        <dbReference type="EMBL" id="KAJ2752424.1"/>
    </source>
</evidence>
<feature type="non-terminal residue" evidence="2">
    <location>
        <position position="247"/>
    </location>
</feature>
<dbReference type="GO" id="GO:0004321">
    <property type="term" value="F:fatty-acyl-CoA synthase activity"/>
    <property type="evidence" value="ECO:0007669"/>
    <property type="project" value="UniProtKB-EC"/>
</dbReference>